<dbReference type="EMBL" id="CP002547">
    <property type="protein sequence ID" value="ADY54622.1"/>
    <property type="molecule type" value="Genomic_DNA"/>
</dbReference>
<protein>
    <recommendedName>
        <fullName evidence="15">Phenylalanine--tRNA ligase beta subunit</fullName>
        <ecNumber evidence="15">6.1.1.20</ecNumber>
    </recommendedName>
    <alternativeName>
        <fullName evidence="15">Phenylalanyl-tRNA synthetase beta subunit</fullName>
        <shortName evidence="15">PheRS</shortName>
    </alternativeName>
</protein>
<evidence type="ECO:0000256" key="11">
    <source>
        <dbReference type="ARBA" id="ARBA00022884"/>
    </source>
</evidence>
<comment type="similarity">
    <text evidence="2 15">Belongs to the phenylalanyl-tRNA synthetase beta subunit family. Type 1 subfamily.</text>
</comment>
<dbReference type="SUPFAM" id="SSF55681">
    <property type="entry name" value="Class II aaRS and biotin synthetases"/>
    <property type="match status" value="1"/>
</dbReference>
<dbReference type="GO" id="GO:0004826">
    <property type="term" value="F:phenylalanine-tRNA ligase activity"/>
    <property type="evidence" value="ECO:0007669"/>
    <property type="project" value="UniProtKB-UniRule"/>
</dbReference>
<accession>F0SWT2</accession>
<organism evidence="20 21">
    <name type="scientific">Syntrophobotulus glycolicus (strain DSM 8271 / FlGlyR)</name>
    <dbReference type="NCBI Taxonomy" id="645991"/>
    <lineage>
        <taxon>Bacteria</taxon>
        <taxon>Bacillati</taxon>
        <taxon>Bacillota</taxon>
        <taxon>Clostridia</taxon>
        <taxon>Eubacteriales</taxon>
        <taxon>Desulfitobacteriaceae</taxon>
        <taxon>Syntrophobotulus</taxon>
    </lineage>
</organism>
<keyword evidence="13 15" id="KW-0030">Aminoacyl-tRNA synthetase</keyword>
<dbReference type="SUPFAM" id="SSF46955">
    <property type="entry name" value="Putative DNA-binding domain"/>
    <property type="match status" value="1"/>
</dbReference>
<dbReference type="InterPro" id="IPR033714">
    <property type="entry name" value="tRNA_bind_bactPheRS"/>
</dbReference>
<dbReference type="Pfam" id="PF01588">
    <property type="entry name" value="tRNA_bind"/>
    <property type="match status" value="1"/>
</dbReference>
<dbReference type="Gene3D" id="3.50.40.10">
    <property type="entry name" value="Phenylalanyl-trna Synthetase, Chain B, domain 3"/>
    <property type="match status" value="1"/>
</dbReference>
<evidence type="ECO:0000256" key="6">
    <source>
        <dbReference type="ARBA" id="ARBA00022598"/>
    </source>
</evidence>
<dbReference type="Pfam" id="PF03484">
    <property type="entry name" value="B5"/>
    <property type="match status" value="1"/>
</dbReference>
<keyword evidence="21" id="KW-1185">Reference proteome</keyword>
<evidence type="ECO:0000256" key="10">
    <source>
        <dbReference type="ARBA" id="ARBA00022842"/>
    </source>
</evidence>
<dbReference type="HAMAP" id="MF_00283">
    <property type="entry name" value="Phe_tRNA_synth_beta1"/>
    <property type="match status" value="1"/>
</dbReference>
<dbReference type="EC" id="6.1.1.20" evidence="15"/>
<dbReference type="HOGENOM" id="CLU_016891_0_0_9"/>
<dbReference type="Gene3D" id="3.30.56.10">
    <property type="match status" value="2"/>
</dbReference>
<dbReference type="InterPro" id="IPR005121">
    <property type="entry name" value="Fdx_antiC-bd"/>
</dbReference>
<proteinExistence type="inferred from homology"/>
<evidence type="ECO:0000256" key="14">
    <source>
        <dbReference type="ARBA" id="ARBA00049255"/>
    </source>
</evidence>
<dbReference type="SMART" id="SM00896">
    <property type="entry name" value="FDX-ACB"/>
    <property type="match status" value="1"/>
</dbReference>
<dbReference type="InterPro" id="IPR009061">
    <property type="entry name" value="DNA-bd_dom_put_sf"/>
</dbReference>
<comment type="subunit">
    <text evidence="3 15">Tetramer of two alpha and two beta subunits.</text>
</comment>
<dbReference type="GO" id="GO:0016740">
    <property type="term" value="F:transferase activity"/>
    <property type="evidence" value="ECO:0007669"/>
    <property type="project" value="UniProtKB-ARBA"/>
</dbReference>
<dbReference type="InterPro" id="IPR036690">
    <property type="entry name" value="Fdx_antiC-bd_sf"/>
</dbReference>
<evidence type="ECO:0000256" key="5">
    <source>
        <dbReference type="ARBA" id="ARBA00022555"/>
    </source>
</evidence>
<dbReference type="GO" id="GO:0006432">
    <property type="term" value="P:phenylalanyl-tRNA aminoacylation"/>
    <property type="evidence" value="ECO:0007669"/>
    <property type="project" value="UniProtKB-UniRule"/>
</dbReference>
<dbReference type="InterPro" id="IPR041616">
    <property type="entry name" value="PheRS_beta_core"/>
</dbReference>
<dbReference type="GO" id="GO:0000287">
    <property type="term" value="F:magnesium ion binding"/>
    <property type="evidence" value="ECO:0007669"/>
    <property type="project" value="UniProtKB-UniRule"/>
</dbReference>
<dbReference type="InterPro" id="IPR045864">
    <property type="entry name" value="aa-tRNA-synth_II/BPL/LPL"/>
</dbReference>
<dbReference type="KEGG" id="sgy:Sgly_0253"/>
<dbReference type="PANTHER" id="PTHR10947">
    <property type="entry name" value="PHENYLALANYL-TRNA SYNTHETASE BETA CHAIN AND LEUCINE-RICH REPEAT-CONTAINING PROTEIN 47"/>
    <property type="match status" value="1"/>
</dbReference>
<evidence type="ECO:0000256" key="7">
    <source>
        <dbReference type="ARBA" id="ARBA00022723"/>
    </source>
</evidence>
<evidence type="ECO:0000256" key="4">
    <source>
        <dbReference type="ARBA" id="ARBA00022490"/>
    </source>
</evidence>
<evidence type="ECO:0000256" key="13">
    <source>
        <dbReference type="ARBA" id="ARBA00023146"/>
    </source>
</evidence>
<dbReference type="InterPro" id="IPR005147">
    <property type="entry name" value="tRNA_synthase_B5-dom"/>
</dbReference>
<feature type="binding site" evidence="15">
    <location>
        <position position="469"/>
    </location>
    <ligand>
        <name>Mg(2+)</name>
        <dbReference type="ChEBI" id="CHEBI:18420"/>
        <note>shared with alpha subunit</note>
    </ligand>
</feature>
<evidence type="ECO:0000313" key="21">
    <source>
        <dbReference type="Proteomes" id="UP000007488"/>
    </source>
</evidence>
<evidence type="ECO:0000256" key="8">
    <source>
        <dbReference type="ARBA" id="ARBA00022741"/>
    </source>
</evidence>
<dbReference type="Gene3D" id="2.40.50.140">
    <property type="entry name" value="Nucleic acid-binding proteins"/>
    <property type="match status" value="1"/>
</dbReference>
<keyword evidence="4 15" id="KW-0963">Cytoplasm</keyword>
<keyword evidence="10 15" id="KW-0460">Magnesium</keyword>
<dbReference type="Pfam" id="PF03483">
    <property type="entry name" value="B3_4"/>
    <property type="match status" value="1"/>
</dbReference>
<keyword evidence="5 16" id="KW-0820">tRNA-binding</keyword>
<evidence type="ECO:0000259" key="18">
    <source>
        <dbReference type="PROSITE" id="PS51447"/>
    </source>
</evidence>
<feature type="binding site" evidence="15">
    <location>
        <position position="466"/>
    </location>
    <ligand>
        <name>Mg(2+)</name>
        <dbReference type="ChEBI" id="CHEBI:18420"/>
        <note>shared with alpha subunit</note>
    </ligand>
</feature>
<dbReference type="Pfam" id="PF03147">
    <property type="entry name" value="FDX-ACB"/>
    <property type="match status" value="1"/>
</dbReference>
<evidence type="ECO:0000256" key="3">
    <source>
        <dbReference type="ARBA" id="ARBA00011209"/>
    </source>
</evidence>
<dbReference type="GO" id="GO:0140096">
    <property type="term" value="F:catalytic activity, acting on a protein"/>
    <property type="evidence" value="ECO:0007669"/>
    <property type="project" value="UniProtKB-ARBA"/>
</dbReference>
<dbReference type="eggNOG" id="COG0072">
    <property type="taxonomic scope" value="Bacteria"/>
</dbReference>
<dbReference type="Proteomes" id="UP000007488">
    <property type="component" value="Chromosome"/>
</dbReference>
<comment type="catalytic activity">
    <reaction evidence="14 15">
        <text>tRNA(Phe) + L-phenylalanine + ATP = L-phenylalanyl-tRNA(Phe) + AMP + diphosphate + H(+)</text>
        <dbReference type="Rhea" id="RHEA:19413"/>
        <dbReference type="Rhea" id="RHEA-COMP:9668"/>
        <dbReference type="Rhea" id="RHEA-COMP:9699"/>
        <dbReference type="ChEBI" id="CHEBI:15378"/>
        <dbReference type="ChEBI" id="CHEBI:30616"/>
        <dbReference type="ChEBI" id="CHEBI:33019"/>
        <dbReference type="ChEBI" id="CHEBI:58095"/>
        <dbReference type="ChEBI" id="CHEBI:78442"/>
        <dbReference type="ChEBI" id="CHEBI:78531"/>
        <dbReference type="ChEBI" id="CHEBI:456215"/>
        <dbReference type="EC" id="6.1.1.20"/>
    </reaction>
</comment>
<sequence>MKVSLNWLRQYLDLEDSAETIAQILTSGGIEVERIENLNKGFSKVVIGEITGLQKHPNAEKLQICKVNVGEEELVIVTGADNIRLDDRIPVALCGARLPEGLKIKPAKLRGVESFGMLCSEKELGIDSSAGTERSKGGILILPGKPPLGMDIGEYLGLNDWVIELELYPNRPDCLAMVNVARELGTLVRQKPKLPVWADLQGPSWEPAESPQILIENPELSWRYSALLVEDVCIEPSPVWMQNRLRAAGVRPINNIVDITNYCMLEMGQPLHAFDLDKLNGQIRVRTARQGEKLVSLDGVDRVLESGMLVIADDKGPVAIAGVMGGLDTEVTEGTTRVLFESAHFLGASVRRTSRRLGLRSESSNRFEKGVNPYGTVPTLGRVAELLKELKAGRVVGFTEKVCHLPQQLEVKLNLEKTSRVLGFEIKKEEMCDVLAALDFPYEEVQKNQFAVKIPSYRQDIKIEEDMIEEVARIIGYDQIPTTLPGGSLTQGHKNPAQLFRRKIRHLLVGLGINEVLTYSFVKKEQDFKWGKQSKSVSLLNPLREETGVMRTSLLPGLLEVAARNTARRNLDCLIFEIGHVYLAKDHPIKELPHEIAKIAGLAVGTTSRHWLNPQMEYDFYYVKGLLDTIAEHCAIRFRYQRTDDEKLRSLLHPGRSAEIFIGEVKAGFFGELHPLLEAEWGMERPVVFELDFDLLAGHSSENIIGRSYTRFPAIQRDLAVVVQDKVSAEEIKSRILQLGGELLHKVEIFDVYKGNQVPAGHKSLAFSLKYLSPERTLTDDEVSSLNIVILEAIQKEFGAEWRK</sequence>
<dbReference type="PROSITE" id="PS50886">
    <property type="entry name" value="TRBD"/>
    <property type="match status" value="1"/>
</dbReference>
<dbReference type="InterPro" id="IPR012340">
    <property type="entry name" value="NA-bd_OB-fold"/>
</dbReference>
<dbReference type="FunFam" id="3.30.70.380:FF:000001">
    <property type="entry name" value="Phenylalanine--tRNA ligase beta subunit"/>
    <property type="match status" value="1"/>
</dbReference>
<feature type="binding site" evidence="15">
    <location>
        <position position="470"/>
    </location>
    <ligand>
        <name>Mg(2+)</name>
        <dbReference type="ChEBI" id="CHEBI:18420"/>
        <note>shared with alpha subunit</note>
    </ligand>
</feature>
<dbReference type="STRING" id="645991.Sgly_0253"/>
<reference evidence="20 21" key="1">
    <citation type="journal article" date="2011" name="Stand. Genomic Sci.">
        <title>Complete genome sequence of Syntrophobotulus glycolicus type strain (FlGlyR).</title>
        <authorList>
            <person name="Han C."/>
            <person name="Mwirichia R."/>
            <person name="Chertkov O."/>
            <person name="Held B."/>
            <person name="Lapidus A."/>
            <person name="Nolan M."/>
            <person name="Lucas S."/>
            <person name="Hammon N."/>
            <person name="Deshpande S."/>
            <person name="Cheng J.F."/>
            <person name="Tapia R."/>
            <person name="Goodwin L."/>
            <person name="Pitluck S."/>
            <person name="Huntemann M."/>
            <person name="Liolios K."/>
            <person name="Ivanova N."/>
            <person name="Pagani I."/>
            <person name="Mavromatis K."/>
            <person name="Ovchinikova G."/>
            <person name="Pati A."/>
            <person name="Chen A."/>
            <person name="Palaniappan K."/>
            <person name="Land M."/>
            <person name="Hauser L."/>
            <person name="Brambilla E.M."/>
            <person name="Rohde M."/>
            <person name="Spring S."/>
            <person name="Sikorski J."/>
            <person name="Goker M."/>
            <person name="Woyke T."/>
            <person name="Bristow J."/>
            <person name="Eisen J.A."/>
            <person name="Markowitz V."/>
            <person name="Hugenholtz P."/>
            <person name="Kyrpides N.C."/>
            <person name="Klenk H.P."/>
            <person name="Detter J.C."/>
        </authorList>
    </citation>
    <scope>NUCLEOTIDE SEQUENCE [LARGE SCALE GENOMIC DNA]</scope>
    <source>
        <strain evidence="21">DSM 8271 / FlGlyR</strain>
    </source>
</reference>
<dbReference type="FunFam" id="3.30.56.10:FF:000002">
    <property type="entry name" value="Phenylalanine--tRNA ligase beta subunit"/>
    <property type="match status" value="1"/>
</dbReference>
<keyword evidence="11 16" id="KW-0694">RNA-binding</keyword>
<dbReference type="GO" id="GO:0000049">
    <property type="term" value="F:tRNA binding"/>
    <property type="evidence" value="ECO:0007669"/>
    <property type="project" value="UniProtKB-UniRule"/>
</dbReference>
<feature type="binding site" evidence="15">
    <location>
        <position position="460"/>
    </location>
    <ligand>
        <name>Mg(2+)</name>
        <dbReference type="ChEBI" id="CHEBI:18420"/>
        <note>shared with alpha subunit</note>
    </ligand>
</feature>
<dbReference type="GO" id="GO:0005524">
    <property type="term" value="F:ATP binding"/>
    <property type="evidence" value="ECO:0007669"/>
    <property type="project" value="UniProtKB-UniRule"/>
</dbReference>
<evidence type="ECO:0000259" key="19">
    <source>
        <dbReference type="PROSITE" id="PS51483"/>
    </source>
</evidence>
<dbReference type="RefSeq" id="WP_013623493.1">
    <property type="nucleotide sequence ID" value="NC_015172.1"/>
</dbReference>
<dbReference type="NCBIfam" id="NF045760">
    <property type="entry name" value="YtpR"/>
    <property type="match status" value="1"/>
</dbReference>
<evidence type="ECO:0000256" key="9">
    <source>
        <dbReference type="ARBA" id="ARBA00022840"/>
    </source>
</evidence>
<keyword evidence="6 15" id="KW-0436">Ligase</keyword>
<dbReference type="InterPro" id="IPR005146">
    <property type="entry name" value="B3/B4_tRNA-bd"/>
</dbReference>
<dbReference type="AlphaFoldDB" id="F0SWT2"/>
<dbReference type="eggNOG" id="COG0073">
    <property type="taxonomic scope" value="Bacteria"/>
</dbReference>
<evidence type="ECO:0000259" key="17">
    <source>
        <dbReference type="PROSITE" id="PS50886"/>
    </source>
</evidence>
<dbReference type="FunFam" id="3.50.40.10:FF:000001">
    <property type="entry name" value="Phenylalanine--tRNA ligase beta subunit"/>
    <property type="match status" value="1"/>
</dbReference>
<dbReference type="Pfam" id="PF17759">
    <property type="entry name" value="tRNA_synthFbeta"/>
    <property type="match status" value="1"/>
</dbReference>
<evidence type="ECO:0000256" key="15">
    <source>
        <dbReference type="HAMAP-Rule" id="MF_00283"/>
    </source>
</evidence>
<evidence type="ECO:0000256" key="2">
    <source>
        <dbReference type="ARBA" id="ARBA00008653"/>
    </source>
</evidence>
<evidence type="ECO:0000256" key="12">
    <source>
        <dbReference type="ARBA" id="ARBA00022917"/>
    </source>
</evidence>
<feature type="domain" description="B5" evidence="19">
    <location>
        <begin position="406"/>
        <end position="482"/>
    </location>
</feature>
<dbReference type="PROSITE" id="PS51447">
    <property type="entry name" value="FDX_ACB"/>
    <property type="match status" value="1"/>
</dbReference>
<dbReference type="PANTHER" id="PTHR10947:SF0">
    <property type="entry name" value="PHENYLALANINE--TRNA LIGASE BETA SUBUNIT"/>
    <property type="match status" value="1"/>
</dbReference>
<evidence type="ECO:0000256" key="16">
    <source>
        <dbReference type="PROSITE-ProRule" id="PRU00209"/>
    </source>
</evidence>
<dbReference type="Gene3D" id="3.30.70.380">
    <property type="entry name" value="Ferrodoxin-fold anticodon-binding domain"/>
    <property type="match status" value="1"/>
</dbReference>
<dbReference type="NCBIfam" id="TIGR00472">
    <property type="entry name" value="pheT_bact"/>
    <property type="match status" value="1"/>
</dbReference>
<keyword evidence="7 15" id="KW-0479">Metal-binding</keyword>
<dbReference type="InterPro" id="IPR020825">
    <property type="entry name" value="Phe-tRNA_synthase-like_B3/B4"/>
</dbReference>
<dbReference type="InterPro" id="IPR002547">
    <property type="entry name" value="tRNA-bd_dom"/>
</dbReference>
<dbReference type="InterPro" id="IPR045060">
    <property type="entry name" value="Phe-tRNA-ligase_IIc_bsu"/>
</dbReference>
<dbReference type="OrthoDB" id="9805455at2"/>
<dbReference type="CDD" id="cd02796">
    <property type="entry name" value="tRNA_bind_bactPheRS"/>
    <property type="match status" value="1"/>
</dbReference>
<gene>
    <name evidence="15" type="primary">pheT</name>
    <name evidence="20" type="ordered locus">Sgly_0253</name>
</gene>
<feature type="domain" description="TRNA-binding" evidence="17">
    <location>
        <begin position="39"/>
        <end position="153"/>
    </location>
</feature>
<comment type="subcellular location">
    <subcellularLocation>
        <location evidence="1 15">Cytoplasm</location>
    </subcellularLocation>
</comment>
<dbReference type="SUPFAM" id="SSF50249">
    <property type="entry name" value="Nucleic acid-binding proteins"/>
    <property type="match status" value="1"/>
</dbReference>
<keyword evidence="9 15" id="KW-0067">ATP-binding</keyword>
<name>F0SWT2_SYNGF</name>
<evidence type="ECO:0000256" key="1">
    <source>
        <dbReference type="ARBA" id="ARBA00004496"/>
    </source>
</evidence>
<keyword evidence="12 15" id="KW-0648">Protein biosynthesis</keyword>
<dbReference type="InterPro" id="IPR004532">
    <property type="entry name" value="Phe-tRNA-ligase_IIc_bsu_bact"/>
</dbReference>
<dbReference type="Gene3D" id="3.30.930.10">
    <property type="entry name" value="Bira Bifunctional Protein, Domain 2"/>
    <property type="match status" value="1"/>
</dbReference>
<comment type="cofactor">
    <cofactor evidence="15">
        <name>Mg(2+)</name>
        <dbReference type="ChEBI" id="CHEBI:18420"/>
    </cofactor>
    <text evidence="15">Binds 2 magnesium ions per tetramer.</text>
</comment>
<dbReference type="FunFam" id="2.40.50.140:FF:000045">
    <property type="entry name" value="Phenylalanine--tRNA ligase beta subunit"/>
    <property type="match status" value="1"/>
</dbReference>
<evidence type="ECO:0000313" key="20">
    <source>
        <dbReference type="EMBL" id="ADY54622.1"/>
    </source>
</evidence>
<dbReference type="SMART" id="SM00873">
    <property type="entry name" value="B3_4"/>
    <property type="match status" value="1"/>
</dbReference>
<dbReference type="CDD" id="cd00769">
    <property type="entry name" value="PheRS_beta_core"/>
    <property type="match status" value="1"/>
</dbReference>
<dbReference type="SMART" id="SM00874">
    <property type="entry name" value="B5"/>
    <property type="match status" value="1"/>
</dbReference>
<dbReference type="SUPFAM" id="SSF56037">
    <property type="entry name" value="PheT/TilS domain"/>
    <property type="match status" value="1"/>
</dbReference>
<dbReference type="SUPFAM" id="SSF54991">
    <property type="entry name" value="Anticodon-binding domain of PheRS"/>
    <property type="match status" value="1"/>
</dbReference>
<dbReference type="PROSITE" id="PS51483">
    <property type="entry name" value="B5"/>
    <property type="match status" value="1"/>
</dbReference>
<dbReference type="GO" id="GO:0009328">
    <property type="term" value="C:phenylalanine-tRNA ligase complex"/>
    <property type="evidence" value="ECO:0007669"/>
    <property type="project" value="TreeGrafter"/>
</dbReference>
<keyword evidence="8 15" id="KW-0547">Nucleotide-binding</keyword>
<reference evidence="21" key="2">
    <citation type="submission" date="2011-02" db="EMBL/GenBank/DDBJ databases">
        <title>The complete genome of Syntrophobotulus glycolicus DSM 8271.</title>
        <authorList>
            <person name="Lucas S."/>
            <person name="Copeland A."/>
            <person name="Lapidus A."/>
            <person name="Bruce D."/>
            <person name="Goodwin L."/>
            <person name="Pitluck S."/>
            <person name="Kyrpides N."/>
            <person name="Mavromatis K."/>
            <person name="Pagani I."/>
            <person name="Ivanova N."/>
            <person name="Mikhailova N."/>
            <person name="Chertkov O."/>
            <person name="Held B."/>
            <person name="Detter J.C."/>
            <person name="Tapia R."/>
            <person name="Han C."/>
            <person name="Land M."/>
            <person name="Hauser L."/>
            <person name="Markowitz V."/>
            <person name="Cheng J.-F."/>
            <person name="Hugenholtz P."/>
            <person name="Woyke T."/>
            <person name="Wu D."/>
            <person name="Spring S."/>
            <person name="Schroeder M."/>
            <person name="Brambilla E."/>
            <person name="Klenk H.-P."/>
            <person name="Eisen J.A."/>
        </authorList>
    </citation>
    <scope>NUCLEOTIDE SEQUENCE [LARGE SCALE GENOMIC DNA]</scope>
    <source>
        <strain evidence="21">DSM 8271 / FlGlyR</strain>
    </source>
</reference>
<feature type="domain" description="FDX-ACB" evidence="18">
    <location>
        <begin position="710"/>
        <end position="803"/>
    </location>
</feature>